<dbReference type="EMBL" id="ML143431">
    <property type="protein sequence ID" value="TBU27566.1"/>
    <property type="molecule type" value="Genomic_DNA"/>
</dbReference>
<name>A0A4Q9MNC5_9APHY</name>
<dbReference type="Proteomes" id="UP000292957">
    <property type="component" value="Unassembled WGS sequence"/>
</dbReference>
<gene>
    <name evidence="1" type="ORF">BD311DRAFT_378612</name>
</gene>
<proteinExistence type="predicted"/>
<protein>
    <submittedName>
        <fullName evidence="1">Uncharacterized protein</fullName>
    </submittedName>
</protein>
<organism evidence="1">
    <name type="scientific">Dichomitus squalens</name>
    <dbReference type="NCBI Taxonomy" id="114155"/>
    <lineage>
        <taxon>Eukaryota</taxon>
        <taxon>Fungi</taxon>
        <taxon>Dikarya</taxon>
        <taxon>Basidiomycota</taxon>
        <taxon>Agaricomycotina</taxon>
        <taxon>Agaricomycetes</taxon>
        <taxon>Polyporales</taxon>
        <taxon>Polyporaceae</taxon>
        <taxon>Dichomitus</taxon>
    </lineage>
</organism>
<dbReference type="AlphaFoldDB" id="A0A4Q9MNC5"/>
<reference evidence="1" key="1">
    <citation type="submission" date="2019-01" db="EMBL/GenBank/DDBJ databases">
        <title>Draft genome sequences of three monokaryotic isolates of the white-rot basidiomycete fungus Dichomitus squalens.</title>
        <authorList>
            <consortium name="DOE Joint Genome Institute"/>
            <person name="Lopez S.C."/>
            <person name="Andreopoulos B."/>
            <person name="Pangilinan J."/>
            <person name="Lipzen A."/>
            <person name="Riley R."/>
            <person name="Ahrendt S."/>
            <person name="Ng V."/>
            <person name="Barry K."/>
            <person name="Daum C."/>
            <person name="Grigoriev I.V."/>
            <person name="Hilden K.S."/>
            <person name="Makela M.R."/>
            <person name="de Vries R.P."/>
        </authorList>
    </citation>
    <scope>NUCLEOTIDE SEQUENCE [LARGE SCALE GENOMIC DNA]</scope>
    <source>
        <strain evidence="1">OM18370.1</strain>
    </source>
</reference>
<evidence type="ECO:0000313" key="1">
    <source>
        <dbReference type="EMBL" id="TBU27566.1"/>
    </source>
</evidence>
<sequence length="100" mass="11098">MASLAGTLRHRWPSQHTRLTYLAPLPARGPGTAPRYLALFVSTSTIWETETCADPVCLTIVRLTLSVPCYDAIRAVRVRQPRCMSSHVSLVMLSFQITSP</sequence>
<accession>A0A4Q9MNC5</accession>